<dbReference type="AlphaFoldDB" id="T1I139"/>
<keyword evidence="6" id="KW-1185">Reference proteome</keyword>
<dbReference type="InterPro" id="IPR032675">
    <property type="entry name" value="LRR_dom_sf"/>
</dbReference>
<dbReference type="InParanoid" id="T1I139"/>
<dbReference type="EMBL" id="ACPB03016227">
    <property type="status" value="NOT_ANNOTATED_CDS"/>
    <property type="molecule type" value="Genomic_DNA"/>
</dbReference>
<name>T1I139_RHOPR</name>
<dbReference type="GO" id="GO:0005737">
    <property type="term" value="C:cytoplasm"/>
    <property type="evidence" value="ECO:0007669"/>
    <property type="project" value="UniProtKB-SubCell"/>
</dbReference>
<proteinExistence type="predicted"/>
<keyword evidence="4" id="KW-0677">Repeat</keyword>
<sequence>MELGLRHVEAEVVKRMLGAGYTKYLPCHHLGYPDCIMKDLKCLTLGRVMICATTGSVKLDTVGSGWVLNQDIQTILRETSNVIERYVNHHKSLDTEEVINSNYNIYYRTLTTFGLGERYLNFVQNIVKRRLISELRLNLIAVNRKQWAVKLVVRAREKVFVFRVAAGVSRATYLARLVLQQAERRTTGADLAAQPEDRLPPWQPSGRPTVRPQGTQVRHPLVIQIILVDIIGGVKRFVWLLRTLLELYSLTLHGNPVEERKGYKNKVLTSLPHLKSLDFSNITAADRKRIASLKRK</sequence>
<reference evidence="5" key="1">
    <citation type="submission" date="2015-05" db="UniProtKB">
        <authorList>
            <consortium name="EnsemblMetazoa"/>
        </authorList>
    </citation>
    <scope>IDENTIFICATION</scope>
</reference>
<organism evidence="5 6">
    <name type="scientific">Rhodnius prolixus</name>
    <name type="common">Triatomid bug</name>
    <dbReference type="NCBI Taxonomy" id="13249"/>
    <lineage>
        <taxon>Eukaryota</taxon>
        <taxon>Metazoa</taxon>
        <taxon>Ecdysozoa</taxon>
        <taxon>Arthropoda</taxon>
        <taxon>Hexapoda</taxon>
        <taxon>Insecta</taxon>
        <taxon>Pterygota</taxon>
        <taxon>Neoptera</taxon>
        <taxon>Paraneoptera</taxon>
        <taxon>Hemiptera</taxon>
        <taxon>Heteroptera</taxon>
        <taxon>Panheteroptera</taxon>
        <taxon>Cimicomorpha</taxon>
        <taxon>Reduviidae</taxon>
        <taxon>Triatominae</taxon>
        <taxon>Rhodnius</taxon>
    </lineage>
</organism>
<evidence type="ECO:0000256" key="2">
    <source>
        <dbReference type="ARBA" id="ARBA00022490"/>
    </source>
</evidence>
<evidence type="ECO:0000256" key="1">
    <source>
        <dbReference type="ARBA" id="ARBA00004496"/>
    </source>
</evidence>
<keyword evidence="2" id="KW-0963">Cytoplasm</keyword>
<evidence type="ECO:0000256" key="3">
    <source>
        <dbReference type="ARBA" id="ARBA00022614"/>
    </source>
</evidence>
<dbReference type="EMBL" id="ACPB03016228">
    <property type="status" value="NOT_ANNOTATED_CDS"/>
    <property type="molecule type" value="Genomic_DNA"/>
</dbReference>
<dbReference type="EnsemblMetazoa" id="RPRC010009-RA">
    <property type="protein sequence ID" value="RPRC010009-PA"/>
    <property type="gene ID" value="RPRC010009"/>
</dbReference>
<evidence type="ECO:0000313" key="5">
    <source>
        <dbReference type="EnsemblMetazoa" id="RPRC010009-PA"/>
    </source>
</evidence>
<dbReference type="VEuPathDB" id="VectorBase:RPRC010009"/>
<dbReference type="Gene3D" id="3.80.10.10">
    <property type="entry name" value="Ribonuclease Inhibitor"/>
    <property type="match status" value="1"/>
</dbReference>
<dbReference type="PANTHER" id="PTHR46545:SF1">
    <property type="entry name" value="LEUCINE-RICH REPEAT-CONTAINING PROTEIN 51"/>
    <property type="match status" value="1"/>
</dbReference>
<protein>
    <submittedName>
        <fullName evidence="5">Uncharacterized protein</fullName>
    </submittedName>
</protein>
<dbReference type="Proteomes" id="UP000015103">
    <property type="component" value="Unassembled WGS sequence"/>
</dbReference>
<accession>T1I139</accession>
<dbReference type="PANTHER" id="PTHR46545">
    <property type="entry name" value="LEUCINE-RICH REPEAT-CONTAINING PROTEIN 51"/>
    <property type="match status" value="1"/>
</dbReference>
<evidence type="ECO:0000256" key="4">
    <source>
        <dbReference type="ARBA" id="ARBA00022737"/>
    </source>
</evidence>
<keyword evidence="3" id="KW-0433">Leucine-rich repeat</keyword>
<comment type="subcellular location">
    <subcellularLocation>
        <location evidence="1">Cytoplasm</location>
    </subcellularLocation>
</comment>
<evidence type="ECO:0000313" key="6">
    <source>
        <dbReference type="Proteomes" id="UP000015103"/>
    </source>
</evidence>
<dbReference type="HOGENOM" id="CLU_941089_0_0_1"/>